<dbReference type="RefSeq" id="WP_090042036.1">
    <property type="nucleotide sequence ID" value="NZ_FOKI01000022.1"/>
</dbReference>
<dbReference type="OrthoDB" id="3192572at2"/>
<dbReference type="SUPFAM" id="SSF63520">
    <property type="entry name" value="PTS-regulatory domain, PRD"/>
    <property type="match status" value="1"/>
</dbReference>
<sequence>MDLIVRLNILRDAGQVSEKTYNQLLKVIRYFKEKRNIELTEENGAMLITHLSSALARIEKNELVNSIEEIIFEEIKKDINYKKVVEITDDMEETIGKLPREERDFIEMHICTLLNK</sequence>
<dbReference type="EMBL" id="FOKI01000022">
    <property type="protein sequence ID" value="SFB25813.1"/>
    <property type="molecule type" value="Genomic_DNA"/>
</dbReference>
<proteinExistence type="predicted"/>
<organism evidence="2 3">
    <name type="scientific">Clostridium frigidicarnis</name>
    <dbReference type="NCBI Taxonomy" id="84698"/>
    <lineage>
        <taxon>Bacteria</taxon>
        <taxon>Bacillati</taxon>
        <taxon>Bacillota</taxon>
        <taxon>Clostridia</taxon>
        <taxon>Eubacteriales</taxon>
        <taxon>Clostridiaceae</taxon>
        <taxon>Clostridium</taxon>
    </lineage>
</organism>
<feature type="domain" description="PRD" evidence="1">
    <location>
        <begin position="15"/>
        <end position="116"/>
    </location>
</feature>
<dbReference type="PROSITE" id="PS51372">
    <property type="entry name" value="PRD_2"/>
    <property type="match status" value="1"/>
</dbReference>
<dbReference type="InterPro" id="IPR011608">
    <property type="entry name" value="PRD"/>
</dbReference>
<dbReference type="InterPro" id="IPR036634">
    <property type="entry name" value="PRD_sf"/>
</dbReference>
<dbReference type="Proteomes" id="UP000198619">
    <property type="component" value="Unassembled WGS sequence"/>
</dbReference>
<dbReference type="GO" id="GO:0006355">
    <property type="term" value="P:regulation of DNA-templated transcription"/>
    <property type="evidence" value="ECO:0007669"/>
    <property type="project" value="InterPro"/>
</dbReference>
<accession>A0A1I0ZNR2</accession>
<evidence type="ECO:0000313" key="3">
    <source>
        <dbReference type="Proteomes" id="UP000198619"/>
    </source>
</evidence>
<dbReference type="STRING" id="84698.SAMN04488528_102219"/>
<gene>
    <name evidence="2" type="ORF">SAMN04488528_102219</name>
</gene>
<name>A0A1I0ZNR2_9CLOT</name>
<dbReference type="Pfam" id="PF00874">
    <property type="entry name" value="PRD"/>
    <property type="match status" value="1"/>
</dbReference>
<reference evidence="2 3" key="1">
    <citation type="submission" date="2016-10" db="EMBL/GenBank/DDBJ databases">
        <authorList>
            <person name="de Groot N.N."/>
        </authorList>
    </citation>
    <scope>NUCLEOTIDE SEQUENCE [LARGE SCALE GENOMIC DNA]</scope>
    <source>
        <strain evidence="2 3">DSM 12271</strain>
    </source>
</reference>
<evidence type="ECO:0000259" key="1">
    <source>
        <dbReference type="PROSITE" id="PS51372"/>
    </source>
</evidence>
<protein>
    <submittedName>
        <fullName evidence="2">PRD domain protein EF_0829/AHA_3910</fullName>
    </submittedName>
</protein>
<evidence type="ECO:0000313" key="2">
    <source>
        <dbReference type="EMBL" id="SFB25813.1"/>
    </source>
</evidence>
<dbReference type="Gene3D" id="1.10.1790.10">
    <property type="entry name" value="PRD domain"/>
    <property type="match status" value="1"/>
</dbReference>
<keyword evidence="3" id="KW-1185">Reference proteome</keyword>
<dbReference type="AlphaFoldDB" id="A0A1I0ZNR2"/>